<keyword evidence="2" id="KW-1185">Reference proteome</keyword>
<evidence type="ECO:0008006" key="3">
    <source>
        <dbReference type="Google" id="ProtNLM"/>
    </source>
</evidence>
<dbReference type="Gene3D" id="3.40.50.2000">
    <property type="entry name" value="Glycogen Phosphorylase B"/>
    <property type="match status" value="1"/>
</dbReference>
<reference evidence="1 2" key="1">
    <citation type="journal article" date="2019" name="Microorganisms">
        <title>Paenibacillus lutrae sp. nov., A Chitinolytic Species Isolated from A River Otter in Castril Natural Park, Granada, Spain.</title>
        <authorList>
            <person name="Rodriguez M."/>
            <person name="Reina J.C."/>
            <person name="Bejar V."/>
            <person name="Llamas I."/>
        </authorList>
    </citation>
    <scope>NUCLEOTIDE SEQUENCE [LARGE SCALE GENOMIC DNA]</scope>
    <source>
        <strain evidence="1 2">N10</strain>
    </source>
</reference>
<protein>
    <recommendedName>
        <fullName evidence="3">UDP-glucuronosyltransferase</fullName>
    </recommendedName>
</protein>
<sequence>MNSTSVTLLASGNSLGAYMPAMHLDRFLQSRGISTHVHVLENLYHAEVRNKIRATKAAFHASFSVARMGHKLAKPVDTSLKEEEVEKLLRHWRESGQSRFAVFTGFWLPIMERYKALAGFQVDIQLIRMDAYDTPSFKVHRQLCANYDQVWFYDPASLPHYYVSAETDEPISYEKRSGRYLIHGGGWGIGTYQDTVEALRERGCQLDVIVYDHSEVLEDSEAIRYFGTAPDWNPWDRNAQGKHTCPPMVRFVREGGAVHEYPLADYRDYLDIVRNCKAILSKPGGATLNDSFSHAVPFVMLEPFGDHELHNMEYWEACGFGIRFEDWQSQGFAESSLELCYGRLAEQRLKKENFGRVYYAAKNSSYV</sequence>
<dbReference type="OrthoDB" id="1493937at2"/>
<gene>
    <name evidence="1" type="ORF">EDM21_09860</name>
</gene>
<evidence type="ECO:0000313" key="1">
    <source>
        <dbReference type="EMBL" id="MVO99833.1"/>
    </source>
</evidence>
<organism evidence="1 2">
    <name type="scientific">Paenibacillus lutrae</name>
    <dbReference type="NCBI Taxonomy" id="2078573"/>
    <lineage>
        <taxon>Bacteria</taxon>
        <taxon>Bacillati</taxon>
        <taxon>Bacillota</taxon>
        <taxon>Bacilli</taxon>
        <taxon>Bacillales</taxon>
        <taxon>Paenibacillaceae</taxon>
        <taxon>Paenibacillus</taxon>
    </lineage>
</organism>
<comment type="caution">
    <text evidence="1">The sequence shown here is derived from an EMBL/GenBank/DDBJ whole genome shotgun (WGS) entry which is preliminary data.</text>
</comment>
<evidence type="ECO:0000313" key="2">
    <source>
        <dbReference type="Proteomes" id="UP000490800"/>
    </source>
</evidence>
<dbReference type="Proteomes" id="UP000490800">
    <property type="component" value="Unassembled WGS sequence"/>
</dbReference>
<dbReference type="AlphaFoldDB" id="A0A7X3FHF9"/>
<dbReference type="EMBL" id="RHLK01000004">
    <property type="protein sequence ID" value="MVO99833.1"/>
    <property type="molecule type" value="Genomic_DNA"/>
</dbReference>
<dbReference type="RefSeq" id="WP_157335132.1">
    <property type="nucleotide sequence ID" value="NZ_RHLK01000004.1"/>
</dbReference>
<name>A0A7X3FHF9_9BACL</name>
<accession>A0A7X3FHF9</accession>
<proteinExistence type="predicted"/>